<keyword evidence="3" id="KW-0249">Electron transport</keyword>
<keyword evidence="2" id="KW-0813">Transport</keyword>
<evidence type="ECO:0000256" key="7">
    <source>
        <dbReference type="SAM" id="SignalP"/>
    </source>
</evidence>
<keyword evidence="5" id="KW-0676">Redox-active center</keyword>
<dbReference type="PROSITE" id="PS00194">
    <property type="entry name" value="THIOREDOXIN_1"/>
    <property type="match status" value="1"/>
</dbReference>
<organism evidence="9 10">
    <name type="scientific">Petrimonas mucosa</name>
    <dbReference type="NCBI Taxonomy" id="1642646"/>
    <lineage>
        <taxon>Bacteria</taxon>
        <taxon>Pseudomonadati</taxon>
        <taxon>Bacteroidota</taxon>
        <taxon>Bacteroidia</taxon>
        <taxon>Bacteroidales</taxon>
        <taxon>Dysgonomonadaceae</taxon>
        <taxon>Petrimonas</taxon>
    </lineage>
</organism>
<evidence type="ECO:0000313" key="9">
    <source>
        <dbReference type="EMBL" id="SCM55553.1"/>
    </source>
</evidence>
<feature type="signal peptide" evidence="7">
    <location>
        <begin position="1"/>
        <end position="19"/>
    </location>
</feature>
<sequence>MKKITLTFAILGIIFTAWASEPNNAKNSKTIVLNTKSFSEKVFDFNNETEWKYKGDKPAIIDFWAAWCGPCRRVAPLLEEIAAEYGGEIYVYKVNVDEEVELARAFGIRSIPTILFVPMEGTPQASLGAVPKNQLKKSVETLLLNKEETK</sequence>
<dbReference type="Pfam" id="PF00085">
    <property type="entry name" value="Thioredoxin"/>
    <property type="match status" value="1"/>
</dbReference>
<dbReference type="InterPro" id="IPR017937">
    <property type="entry name" value="Thioredoxin_CS"/>
</dbReference>
<evidence type="ECO:0000256" key="6">
    <source>
        <dbReference type="NCBIfam" id="TIGR01068"/>
    </source>
</evidence>
<dbReference type="Gene3D" id="3.40.30.10">
    <property type="entry name" value="Glutaredoxin"/>
    <property type="match status" value="1"/>
</dbReference>
<evidence type="ECO:0000256" key="2">
    <source>
        <dbReference type="ARBA" id="ARBA00022448"/>
    </source>
</evidence>
<keyword evidence="4" id="KW-1015">Disulfide bond</keyword>
<feature type="domain" description="Thioredoxin" evidence="8">
    <location>
        <begin position="31"/>
        <end position="144"/>
    </location>
</feature>
<evidence type="ECO:0000259" key="8">
    <source>
        <dbReference type="PROSITE" id="PS51352"/>
    </source>
</evidence>
<dbReference type="PANTHER" id="PTHR45663">
    <property type="entry name" value="GEO12009P1"/>
    <property type="match status" value="1"/>
</dbReference>
<dbReference type="CDD" id="cd02947">
    <property type="entry name" value="TRX_family"/>
    <property type="match status" value="1"/>
</dbReference>
<dbReference type="Proteomes" id="UP000178485">
    <property type="component" value="Chromosome i"/>
</dbReference>
<reference evidence="9 10" key="1">
    <citation type="submission" date="2016-08" db="EMBL/GenBank/DDBJ databases">
        <authorList>
            <person name="Seilhamer J.J."/>
        </authorList>
    </citation>
    <scope>NUCLEOTIDE SEQUENCE [LARGE SCALE GENOMIC DNA]</scope>
    <source>
        <strain evidence="9">ING2-E5A</strain>
    </source>
</reference>
<protein>
    <recommendedName>
        <fullName evidence="6">Thioredoxin</fullName>
    </recommendedName>
</protein>
<evidence type="ECO:0000256" key="5">
    <source>
        <dbReference type="ARBA" id="ARBA00023284"/>
    </source>
</evidence>
<keyword evidence="10" id="KW-1185">Reference proteome</keyword>
<dbReference type="KEGG" id="pmuc:ING2E5A_0448"/>
<dbReference type="EMBL" id="LT608328">
    <property type="protein sequence ID" value="SCM55553.1"/>
    <property type="molecule type" value="Genomic_DNA"/>
</dbReference>
<dbReference type="AlphaFoldDB" id="A0A1G4G432"/>
<dbReference type="GO" id="GO:0005829">
    <property type="term" value="C:cytosol"/>
    <property type="evidence" value="ECO:0007669"/>
    <property type="project" value="TreeGrafter"/>
</dbReference>
<evidence type="ECO:0000256" key="3">
    <source>
        <dbReference type="ARBA" id="ARBA00022982"/>
    </source>
</evidence>
<evidence type="ECO:0000256" key="1">
    <source>
        <dbReference type="ARBA" id="ARBA00008987"/>
    </source>
</evidence>
<dbReference type="STRING" id="1642646.ING2E5A_0448"/>
<feature type="chain" id="PRO_5009603753" description="Thioredoxin" evidence="7">
    <location>
        <begin position="20"/>
        <end position="150"/>
    </location>
</feature>
<dbReference type="InterPro" id="IPR005746">
    <property type="entry name" value="Thioredoxin"/>
</dbReference>
<dbReference type="PRINTS" id="PR00421">
    <property type="entry name" value="THIOREDOXIN"/>
</dbReference>
<dbReference type="GO" id="GO:0015035">
    <property type="term" value="F:protein-disulfide reductase activity"/>
    <property type="evidence" value="ECO:0007669"/>
    <property type="project" value="UniProtKB-UniRule"/>
</dbReference>
<dbReference type="InterPro" id="IPR013766">
    <property type="entry name" value="Thioredoxin_domain"/>
</dbReference>
<dbReference type="SUPFAM" id="SSF52833">
    <property type="entry name" value="Thioredoxin-like"/>
    <property type="match status" value="1"/>
</dbReference>
<accession>A0A1G4G432</accession>
<evidence type="ECO:0000256" key="4">
    <source>
        <dbReference type="ARBA" id="ARBA00023157"/>
    </source>
</evidence>
<keyword evidence="7" id="KW-0732">Signal</keyword>
<dbReference type="GO" id="GO:0045454">
    <property type="term" value="P:cell redox homeostasis"/>
    <property type="evidence" value="ECO:0007669"/>
    <property type="project" value="TreeGrafter"/>
</dbReference>
<dbReference type="PANTHER" id="PTHR45663:SF11">
    <property type="entry name" value="GEO12009P1"/>
    <property type="match status" value="1"/>
</dbReference>
<gene>
    <name evidence="9" type="primary">trxA3</name>
    <name evidence="9" type="ORF">ING2E5A_0448</name>
</gene>
<evidence type="ECO:0000313" key="10">
    <source>
        <dbReference type="Proteomes" id="UP000178485"/>
    </source>
</evidence>
<dbReference type="NCBIfam" id="TIGR01068">
    <property type="entry name" value="thioredoxin"/>
    <property type="match status" value="1"/>
</dbReference>
<name>A0A1G4G432_9BACT</name>
<proteinExistence type="inferred from homology"/>
<dbReference type="InterPro" id="IPR036249">
    <property type="entry name" value="Thioredoxin-like_sf"/>
</dbReference>
<dbReference type="RefSeq" id="WP_071135995.1">
    <property type="nucleotide sequence ID" value="NZ_DUQN01000067.1"/>
</dbReference>
<dbReference type="PROSITE" id="PS51352">
    <property type="entry name" value="THIOREDOXIN_2"/>
    <property type="match status" value="1"/>
</dbReference>
<comment type="similarity">
    <text evidence="1">Belongs to the thioredoxin family.</text>
</comment>
<dbReference type="FunFam" id="3.40.30.10:FF:000229">
    <property type="entry name" value="Thioredoxin (TRX)"/>
    <property type="match status" value="1"/>
</dbReference>